<dbReference type="InterPro" id="IPR036380">
    <property type="entry name" value="Isochorismatase-like_sf"/>
</dbReference>
<comment type="caution">
    <text evidence="4">The sequence shown here is derived from an EMBL/GenBank/DDBJ whole genome shotgun (WGS) entry which is preliminary data.</text>
</comment>
<evidence type="ECO:0000313" key="4">
    <source>
        <dbReference type="EMBL" id="KAI1879896.1"/>
    </source>
</evidence>
<dbReference type="EMBL" id="JAFIMR010000003">
    <property type="protein sequence ID" value="KAI1879896.1"/>
    <property type="molecule type" value="Genomic_DNA"/>
</dbReference>
<organism evidence="4 5">
    <name type="scientific">Neoarthrinium moseri</name>
    <dbReference type="NCBI Taxonomy" id="1658444"/>
    <lineage>
        <taxon>Eukaryota</taxon>
        <taxon>Fungi</taxon>
        <taxon>Dikarya</taxon>
        <taxon>Ascomycota</taxon>
        <taxon>Pezizomycotina</taxon>
        <taxon>Sordariomycetes</taxon>
        <taxon>Xylariomycetidae</taxon>
        <taxon>Amphisphaeriales</taxon>
        <taxon>Apiosporaceae</taxon>
        <taxon>Neoarthrinium</taxon>
    </lineage>
</organism>
<feature type="domain" description="Isochorismatase-like" evidence="3">
    <location>
        <begin position="53"/>
        <end position="229"/>
    </location>
</feature>
<evidence type="ECO:0000256" key="1">
    <source>
        <dbReference type="ARBA" id="ARBA00006336"/>
    </source>
</evidence>
<name>A0A9P9WVR6_9PEZI</name>
<proteinExistence type="inferred from homology"/>
<dbReference type="InterPro" id="IPR050272">
    <property type="entry name" value="Isochorismatase-like_hydrls"/>
</dbReference>
<dbReference type="Gene3D" id="3.40.50.850">
    <property type="entry name" value="Isochorismatase-like"/>
    <property type="match status" value="1"/>
</dbReference>
<keyword evidence="5" id="KW-1185">Reference proteome</keyword>
<sequence length="238" mass="26147">MAPNLTFGPRGDQWHYIRSSKRYDLSRGGSNRFTIGTTQGPPETSVTINPDVSALVVVDMQNYFLDSKVVWLNWGLTDEDLATMPASVARSFARTRINEDDDKPPRNGLGFDLGDGMGRMLVAGEWNSEIYPPLAAAVSPKDTHCAKNRMSGMWNEKQPLWKYLEESGKRTLLFTGVNTDQCVLGTLTNAYTAGWDCIMLADCCATTTVNGHDVCGYNVSNSYGFVTDSKAFTSGVSE</sequence>
<gene>
    <name evidence="4" type="ORF">JX265_001517</name>
</gene>
<dbReference type="OrthoDB" id="167809at2759"/>
<dbReference type="SUPFAM" id="SSF52499">
    <property type="entry name" value="Isochorismatase-like hydrolases"/>
    <property type="match status" value="1"/>
</dbReference>
<reference evidence="4" key="1">
    <citation type="submission" date="2021-03" db="EMBL/GenBank/DDBJ databases">
        <title>Revisited historic fungal species revealed as producer of novel bioactive compounds through whole genome sequencing and comparative genomics.</title>
        <authorList>
            <person name="Vignolle G.A."/>
            <person name="Hochenegger N."/>
            <person name="Mach R.L."/>
            <person name="Mach-Aigner A.R."/>
            <person name="Javad Rahimi M."/>
            <person name="Salim K.A."/>
            <person name="Chan C.M."/>
            <person name="Lim L.B.L."/>
            <person name="Cai F."/>
            <person name="Druzhinina I.S."/>
            <person name="U'Ren J.M."/>
            <person name="Derntl C."/>
        </authorList>
    </citation>
    <scope>NUCLEOTIDE SEQUENCE</scope>
    <source>
        <strain evidence="4">TUCIM 5799</strain>
    </source>
</reference>
<dbReference type="Proteomes" id="UP000829685">
    <property type="component" value="Unassembled WGS sequence"/>
</dbReference>
<evidence type="ECO:0000313" key="5">
    <source>
        <dbReference type="Proteomes" id="UP000829685"/>
    </source>
</evidence>
<dbReference type="PANTHER" id="PTHR43540:SF9">
    <property type="entry name" value="FAMILY HYDROLASE, PUTATIVE (AFU_ORTHOLOGUE AFUA_2G08700)-RELATED"/>
    <property type="match status" value="1"/>
</dbReference>
<evidence type="ECO:0000256" key="2">
    <source>
        <dbReference type="ARBA" id="ARBA00022801"/>
    </source>
</evidence>
<evidence type="ECO:0000259" key="3">
    <source>
        <dbReference type="Pfam" id="PF00857"/>
    </source>
</evidence>
<dbReference type="AlphaFoldDB" id="A0A9P9WVR6"/>
<dbReference type="GO" id="GO:0016787">
    <property type="term" value="F:hydrolase activity"/>
    <property type="evidence" value="ECO:0007669"/>
    <property type="project" value="UniProtKB-KW"/>
</dbReference>
<dbReference type="InterPro" id="IPR000868">
    <property type="entry name" value="Isochorismatase-like_dom"/>
</dbReference>
<dbReference type="Pfam" id="PF00857">
    <property type="entry name" value="Isochorismatase"/>
    <property type="match status" value="1"/>
</dbReference>
<dbReference type="CDD" id="cd00431">
    <property type="entry name" value="cysteine_hydrolases"/>
    <property type="match status" value="1"/>
</dbReference>
<accession>A0A9P9WVR6</accession>
<keyword evidence="2" id="KW-0378">Hydrolase</keyword>
<comment type="similarity">
    <text evidence="1">Belongs to the isochorismatase family.</text>
</comment>
<protein>
    <recommendedName>
        <fullName evidence="3">Isochorismatase-like domain-containing protein</fullName>
    </recommendedName>
</protein>
<dbReference type="PANTHER" id="PTHR43540">
    <property type="entry name" value="PEROXYUREIDOACRYLATE/UREIDOACRYLATE AMIDOHYDROLASE-RELATED"/>
    <property type="match status" value="1"/>
</dbReference>